<keyword evidence="2" id="KW-1185">Reference proteome</keyword>
<evidence type="ECO:0000313" key="2">
    <source>
        <dbReference type="Proteomes" id="UP000027195"/>
    </source>
</evidence>
<evidence type="ECO:0000313" key="1">
    <source>
        <dbReference type="EMBL" id="KDQ08795.1"/>
    </source>
</evidence>
<accession>A0A067M265</accession>
<proteinExistence type="predicted"/>
<name>A0A067M265_BOTB1</name>
<dbReference type="EMBL" id="KL198086">
    <property type="protein sequence ID" value="KDQ08795.1"/>
    <property type="molecule type" value="Genomic_DNA"/>
</dbReference>
<dbReference type="HOGENOM" id="CLU_451253_0_0_1"/>
<reference evidence="2" key="1">
    <citation type="journal article" date="2014" name="Proc. Natl. Acad. Sci. U.S.A.">
        <title>Extensive sampling of basidiomycete genomes demonstrates inadequacy of the white-rot/brown-rot paradigm for wood decay fungi.</title>
        <authorList>
            <person name="Riley R."/>
            <person name="Salamov A.A."/>
            <person name="Brown D.W."/>
            <person name="Nagy L.G."/>
            <person name="Floudas D."/>
            <person name="Held B.W."/>
            <person name="Levasseur A."/>
            <person name="Lombard V."/>
            <person name="Morin E."/>
            <person name="Otillar R."/>
            <person name="Lindquist E.A."/>
            <person name="Sun H."/>
            <person name="LaButti K.M."/>
            <person name="Schmutz J."/>
            <person name="Jabbour D."/>
            <person name="Luo H."/>
            <person name="Baker S.E."/>
            <person name="Pisabarro A.G."/>
            <person name="Walton J.D."/>
            <person name="Blanchette R.A."/>
            <person name="Henrissat B."/>
            <person name="Martin F."/>
            <person name="Cullen D."/>
            <person name="Hibbett D.S."/>
            <person name="Grigoriev I.V."/>
        </authorList>
    </citation>
    <scope>NUCLEOTIDE SEQUENCE [LARGE SCALE GENOMIC DNA]</scope>
    <source>
        <strain evidence="2">FD-172 SS1</strain>
    </source>
</reference>
<dbReference type="InParanoid" id="A0A067M265"/>
<dbReference type="Proteomes" id="UP000027195">
    <property type="component" value="Unassembled WGS sequence"/>
</dbReference>
<sequence>MLKIAAPLCTRYIYCLLHYVITWLQYLSSQSARDELEAKLQGIRDGLKASSGALSRCRFISGWRAVIRQAEQEYVTSTVENIDTGAIAWLMESSTNATHIHAAIRATAGLALTEERLLNLEDADAKGIILSCIEALTQRYRGVNWTKFNTDDAMTMVAGSRYIVLLNESYIDIGHLRDHEDPNIACLAQCAESHHDLREHMPPDCRLRWSERIFREHTDTLRKRVLITLFDTLRHRMLMPATEHFPTYNLDPETIDVTLLLLEQRIYPSWRSDEDAKDDVGRAILSMWYSQPAVAGQSTPLVPGDVSSYVRVTLGALAAFLAPRSSDERCLAVSEVIGALLLQDLLPFTDDGHGLTLLHNIHNSVIGALVSVERPRQVWMTVSDVIHTFHECNIRSPHEDEPSFARACAHHVSQTPQISIKLFSMNIARDSFWDALSECTQEATVGELRNIGQTLAEFKVCEGGMQCAQEIFKSSILSAVGNRIRSLYPASRSDFEDDDFLLLTFFTDISARLHLDGSSRGSAAFSGIVSSLVHAWEVLTEACGQAWLDELIAFWQVHEPALWKGDTDEARLDSLTERCVATRLYKKPLIGHLDANELLFQYSNF</sequence>
<protein>
    <submittedName>
        <fullName evidence="1">Uncharacterized protein</fullName>
    </submittedName>
</protein>
<gene>
    <name evidence="1" type="ORF">BOTBODRAFT_179580</name>
</gene>
<organism evidence="1 2">
    <name type="scientific">Botryobasidium botryosum (strain FD-172 SS1)</name>
    <dbReference type="NCBI Taxonomy" id="930990"/>
    <lineage>
        <taxon>Eukaryota</taxon>
        <taxon>Fungi</taxon>
        <taxon>Dikarya</taxon>
        <taxon>Basidiomycota</taxon>
        <taxon>Agaricomycotina</taxon>
        <taxon>Agaricomycetes</taxon>
        <taxon>Cantharellales</taxon>
        <taxon>Botryobasidiaceae</taxon>
        <taxon>Botryobasidium</taxon>
    </lineage>
</organism>
<dbReference type="AlphaFoldDB" id="A0A067M265"/>